<comment type="similarity">
    <text evidence="2 9">Belongs to the NAPRTase family.</text>
</comment>
<dbReference type="NCBIfam" id="NF009131">
    <property type="entry name" value="PRK12484.1"/>
    <property type="match status" value="1"/>
</dbReference>
<feature type="compositionally biased region" description="Basic and acidic residues" evidence="10">
    <location>
        <begin position="407"/>
        <end position="420"/>
    </location>
</feature>
<evidence type="ECO:0000313" key="12">
    <source>
        <dbReference type="EMBL" id="PFG33671.1"/>
    </source>
</evidence>
<dbReference type="NCBIfam" id="NF006698">
    <property type="entry name" value="PRK09243.1-5"/>
    <property type="match status" value="1"/>
</dbReference>
<dbReference type="InterPro" id="IPR036068">
    <property type="entry name" value="Nicotinate_pribotase-like_C"/>
</dbReference>
<evidence type="ECO:0000256" key="6">
    <source>
        <dbReference type="ARBA" id="ARBA00022642"/>
    </source>
</evidence>
<comment type="catalytic activity">
    <reaction evidence="8 9">
        <text>5-phospho-alpha-D-ribose 1-diphosphate + nicotinate + ATP + H2O = nicotinate beta-D-ribonucleotide + ADP + phosphate + diphosphate</text>
        <dbReference type="Rhea" id="RHEA:36163"/>
        <dbReference type="ChEBI" id="CHEBI:15377"/>
        <dbReference type="ChEBI" id="CHEBI:30616"/>
        <dbReference type="ChEBI" id="CHEBI:32544"/>
        <dbReference type="ChEBI" id="CHEBI:33019"/>
        <dbReference type="ChEBI" id="CHEBI:43474"/>
        <dbReference type="ChEBI" id="CHEBI:57502"/>
        <dbReference type="ChEBI" id="CHEBI:58017"/>
        <dbReference type="ChEBI" id="CHEBI:456216"/>
        <dbReference type="EC" id="6.3.4.21"/>
    </reaction>
</comment>
<protein>
    <recommendedName>
        <fullName evidence="3 9">Nicotinate phosphoribosyltransferase</fullName>
        <ecNumber evidence="3 9">6.3.4.21</ecNumber>
    </recommendedName>
</protein>
<dbReference type="EMBL" id="PDJG01000001">
    <property type="protein sequence ID" value="PFG33671.1"/>
    <property type="molecule type" value="Genomic_DNA"/>
</dbReference>
<keyword evidence="6 9" id="KW-0662">Pyridine nucleotide biosynthesis</keyword>
<dbReference type="Proteomes" id="UP000225548">
    <property type="component" value="Unassembled WGS sequence"/>
</dbReference>
<evidence type="ECO:0000256" key="10">
    <source>
        <dbReference type="SAM" id="MobiDB-lite"/>
    </source>
</evidence>
<evidence type="ECO:0000256" key="9">
    <source>
        <dbReference type="RuleBase" id="RU365100"/>
    </source>
</evidence>
<dbReference type="PIRSF" id="PIRSF000484">
    <property type="entry name" value="NAPRT"/>
    <property type="match status" value="1"/>
</dbReference>
<comment type="PTM">
    <text evidence="9">Transiently phosphorylated on a His residue during the reaction cycle. Phosphorylation strongly increases the affinity for substrates and increases the rate of nicotinate D-ribonucleotide production. Dephosphorylation regenerates the low-affinity form of the enzyme, leading to product release.</text>
</comment>
<comment type="pathway">
    <text evidence="1 9">Cofactor biosynthesis; NAD(+) biosynthesis; nicotinate D-ribonucleotide from nicotinate: step 1/1.</text>
</comment>
<proteinExistence type="inferred from homology"/>
<dbReference type="GO" id="GO:0004516">
    <property type="term" value="F:nicotinate phosphoribosyltransferase activity"/>
    <property type="evidence" value="ECO:0007669"/>
    <property type="project" value="UniProtKB-UniRule"/>
</dbReference>
<dbReference type="RefSeq" id="WP_098454850.1">
    <property type="nucleotide sequence ID" value="NZ_PDJG01000001.1"/>
</dbReference>
<keyword evidence="4" id="KW-0597">Phosphoprotein</keyword>
<evidence type="ECO:0000256" key="2">
    <source>
        <dbReference type="ARBA" id="ARBA00010897"/>
    </source>
</evidence>
<evidence type="ECO:0000256" key="4">
    <source>
        <dbReference type="ARBA" id="ARBA00022553"/>
    </source>
</evidence>
<name>A0A2A9E538_9MICO</name>
<dbReference type="GO" id="GO:0016757">
    <property type="term" value="F:glycosyltransferase activity"/>
    <property type="evidence" value="ECO:0007669"/>
    <property type="project" value="UniProtKB-KW"/>
</dbReference>
<dbReference type="InterPro" id="IPR007229">
    <property type="entry name" value="Nic_PRibTrfase-Fam"/>
</dbReference>
<dbReference type="GO" id="GO:0034355">
    <property type="term" value="P:NAD+ biosynthetic process via the salvage pathway"/>
    <property type="evidence" value="ECO:0007669"/>
    <property type="project" value="TreeGrafter"/>
</dbReference>
<comment type="caution">
    <text evidence="12">The sequence shown here is derived from an EMBL/GenBank/DDBJ whole genome shotgun (WGS) entry which is preliminary data.</text>
</comment>
<evidence type="ECO:0000256" key="8">
    <source>
        <dbReference type="ARBA" id="ARBA00048668"/>
    </source>
</evidence>
<gene>
    <name evidence="12" type="ORF">ATL42_1557</name>
</gene>
<dbReference type="PANTHER" id="PTHR11098:SF8">
    <property type="entry name" value="NICOTINATE PHOSPHORIBOSYLTRANSFERASE PNCB1"/>
    <property type="match status" value="1"/>
</dbReference>
<dbReference type="OrthoDB" id="9770610at2"/>
<evidence type="ECO:0000256" key="1">
    <source>
        <dbReference type="ARBA" id="ARBA00004952"/>
    </source>
</evidence>
<dbReference type="NCBIfam" id="TIGR01513">
    <property type="entry name" value="NAPRTase_put"/>
    <property type="match status" value="1"/>
</dbReference>
<dbReference type="EC" id="6.3.4.21" evidence="3 9"/>
<sequence length="440" mass="46383">MGTALLTDRYELTMLQAALADGTADRHCVFEVFTRRLPSWRRYGVLAGTGRVLELLPTFRFEADDLEWLAQARVVDDRTLDYLAGYRFTGEIRGYAEGEAFFPSSPVMVVEGTFAEAVLLETLVLSVLNYDSAVASAASRMTSAAAGRPCLEMGSRRAHERAAVAAARAAFVAGFAGTSNLEAGRRYGLATIGTAAHAFTLLHDDETNAFRSQVASAGSSTTLLVDTYDVTRGVERAIQVAGTGLGAVRLDSGDLGVQAVEVRRQLDQLGATGTRITVTSDLDEYAIASLAASPVDSYGVGTKLVTGSGAPTCGMVYKLVAREGASGELEPVAKTSASKTSVGGRKSAARQIGDDGRAVAEVIVDGPADQVAAWVSDSADLRPLHQPLVTDGVVDSRWVGAPGVRAAADRHQRSRDELPRGARRLSTGDVAIPTTTLTLD</sequence>
<feature type="region of interest" description="Disordered" evidence="10">
    <location>
        <begin position="405"/>
        <end position="425"/>
    </location>
</feature>
<organism evidence="12 13">
    <name type="scientific">Sanguibacter antarcticus</name>
    <dbReference type="NCBI Taxonomy" id="372484"/>
    <lineage>
        <taxon>Bacteria</taxon>
        <taxon>Bacillati</taxon>
        <taxon>Actinomycetota</taxon>
        <taxon>Actinomycetes</taxon>
        <taxon>Micrococcales</taxon>
        <taxon>Sanguibacteraceae</taxon>
        <taxon>Sanguibacter</taxon>
    </lineage>
</organism>
<feature type="domain" description="Nicotinate phosphoribosyltransferase N-terminal" evidence="11">
    <location>
        <begin position="5"/>
        <end position="129"/>
    </location>
</feature>
<dbReference type="UniPathway" id="UPA00253">
    <property type="reaction ID" value="UER00457"/>
</dbReference>
<dbReference type="Gene3D" id="3.20.20.70">
    <property type="entry name" value="Aldolase class I"/>
    <property type="match status" value="1"/>
</dbReference>
<evidence type="ECO:0000256" key="7">
    <source>
        <dbReference type="ARBA" id="ARBA00022679"/>
    </source>
</evidence>
<comment type="function">
    <text evidence="9">Catalyzes the first step in the biosynthesis of NAD from nicotinic acid, the ATP-dependent synthesis of beta-nicotinate D-ribonucleotide from nicotinate and 5-phospho-D-ribose 1-phosphate.</text>
</comment>
<dbReference type="InterPro" id="IPR006405">
    <property type="entry name" value="Nic_PRibTrfase_pncB"/>
</dbReference>
<dbReference type="InterPro" id="IPR013785">
    <property type="entry name" value="Aldolase_TIM"/>
</dbReference>
<dbReference type="PANTHER" id="PTHR11098">
    <property type="entry name" value="NICOTINATE PHOSPHORIBOSYLTRANSFERASE"/>
    <property type="match status" value="1"/>
</dbReference>
<reference evidence="12 13" key="1">
    <citation type="submission" date="2017-10" db="EMBL/GenBank/DDBJ databases">
        <title>Sequencing the genomes of 1000 actinobacteria strains.</title>
        <authorList>
            <person name="Klenk H.-P."/>
        </authorList>
    </citation>
    <scope>NUCLEOTIDE SEQUENCE [LARGE SCALE GENOMIC DNA]</scope>
    <source>
        <strain evidence="12 13">DSM 18966</strain>
    </source>
</reference>
<evidence type="ECO:0000259" key="11">
    <source>
        <dbReference type="Pfam" id="PF17767"/>
    </source>
</evidence>
<dbReference type="Pfam" id="PF17767">
    <property type="entry name" value="NAPRTase_N"/>
    <property type="match status" value="1"/>
</dbReference>
<dbReference type="AlphaFoldDB" id="A0A2A9E538"/>
<dbReference type="GO" id="GO:0005829">
    <property type="term" value="C:cytosol"/>
    <property type="evidence" value="ECO:0007669"/>
    <property type="project" value="TreeGrafter"/>
</dbReference>
<keyword evidence="12" id="KW-0328">Glycosyltransferase</keyword>
<evidence type="ECO:0000256" key="3">
    <source>
        <dbReference type="ARBA" id="ARBA00013236"/>
    </source>
</evidence>
<dbReference type="SUPFAM" id="SSF51690">
    <property type="entry name" value="Nicotinate/Quinolinate PRTase C-terminal domain-like"/>
    <property type="match status" value="1"/>
</dbReference>
<evidence type="ECO:0000256" key="5">
    <source>
        <dbReference type="ARBA" id="ARBA00022598"/>
    </source>
</evidence>
<keyword evidence="13" id="KW-1185">Reference proteome</keyword>
<dbReference type="SUPFAM" id="SSF54675">
    <property type="entry name" value="Nicotinate/Quinolinate PRTase N-terminal domain-like"/>
    <property type="match status" value="1"/>
</dbReference>
<keyword evidence="5 9" id="KW-0436">Ligase</keyword>
<dbReference type="Gene3D" id="3.20.140.10">
    <property type="entry name" value="nicotinate phosphoribosyltransferase"/>
    <property type="match status" value="1"/>
</dbReference>
<keyword evidence="7 9" id="KW-0808">Transferase</keyword>
<dbReference type="InterPro" id="IPR040727">
    <property type="entry name" value="NAPRTase_N"/>
</dbReference>
<accession>A0A2A9E538</accession>
<evidence type="ECO:0000313" key="13">
    <source>
        <dbReference type="Proteomes" id="UP000225548"/>
    </source>
</evidence>